<gene>
    <name evidence="2" type="ORF">FH607_002290</name>
</gene>
<proteinExistence type="predicted"/>
<feature type="domain" description="ASCH" evidence="1">
    <location>
        <begin position="6"/>
        <end position="132"/>
    </location>
</feature>
<dbReference type="InterPro" id="IPR015947">
    <property type="entry name" value="PUA-like_sf"/>
</dbReference>
<accession>A0A5N6AR50</accession>
<evidence type="ECO:0000259" key="1">
    <source>
        <dbReference type="SMART" id="SM01022"/>
    </source>
</evidence>
<dbReference type="SMART" id="SM01022">
    <property type="entry name" value="ASCH"/>
    <property type="match status" value="1"/>
</dbReference>
<dbReference type="PANTHER" id="PTHR39203">
    <property type="entry name" value="CYTOPLASMIC PROTEIN-RELATED"/>
    <property type="match status" value="1"/>
</dbReference>
<sequence>MKRYELGFPGPLRDRLVAAVLGGAKTATTGLLAGYLAADEPLPTPGERWLLVDSAERPVAELEITEVRVVPLGAVDLAHALAEGEGHTDLAAWRADHEAFWHGPDSRAELGDPAFTVDDTTEVVLERFRVLRRLTAPTDQPAPG</sequence>
<organism evidence="2 3">
    <name type="scientific">Streptomyces mimosae</name>
    <dbReference type="NCBI Taxonomy" id="2586635"/>
    <lineage>
        <taxon>Bacteria</taxon>
        <taxon>Bacillati</taxon>
        <taxon>Actinomycetota</taxon>
        <taxon>Actinomycetes</taxon>
        <taxon>Kitasatosporales</taxon>
        <taxon>Streptomycetaceae</taxon>
        <taxon>Streptomyces</taxon>
    </lineage>
</organism>
<dbReference type="EMBL" id="VDLY02000001">
    <property type="protein sequence ID" value="KAB8171161.1"/>
    <property type="molecule type" value="Genomic_DNA"/>
</dbReference>
<dbReference type="PIRSF" id="PIRSF021320">
    <property type="entry name" value="DUF984"/>
    <property type="match status" value="1"/>
</dbReference>
<protein>
    <submittedName>
        <fullName evidence="2">ASCH domain-containing protein</fullName>
    </submittedName>
</protein>
<dbReference type="Pfam" id="PF04266">
    <property type="entry name" value="ASCH"/>
    <property type="match status" value="1"/>
</dbReference>
<evidence type="ECO:0000313" key="3">
    <source>
        <dbReference type="Proteomes" id="UP000314251"/>
    </source>
</evidence>
<dbReference type="SUPFAM" id="SSF88697">
    <property type="entry name" value="PUA domain-like"/>
    <property type="match status" value="1"/>
</dbReference>
<dbReference type="OrthoDB" id="9807542at2"/>
<dbReference type="Gene3D" id="3.10.400.10">
    <property type="entry name" value="Sulfate adenylyltransferase"/>
    <property type="match status" value="1"/>
</dbReference>
<name>A0A5N6AR50_9ACTN</name>
<evidence type="ECO:0000313" key="2">
    <source>
        <dbReference type="EMBL" id="KAB8171161.1"/>
    </source>
</evidence>
<dbReference type="Proteomes" id="UP000314251">
    <property type="component" value="Unassembled WGS sequence"/>
</dbReference>
<dbReference type="AlphaFoldDB" id="A0A5N6AR50"/>
<dbReference type="RefSeq" id="WP_139665842.1">
    <property type="nucleotide sequence ID" value="NZ_VDLY02000001.1"/>
</dbReference>
<reference evidence="2" key="1">
    <citation type="submission" date="2019-10" db="EMBL/GenBank/DDBJ databases">
        <title>Nonomuraea sp. nov., isolated from Phyllanthus amarus.</title>
        <authorList>
            <person name="Klykleung N."/>
            <person name="Tanasupawat S."/>
        </authorList>
    </citation>
    <scope>NUCLEOTIDE SEQUENCE [LARGE SCALE GENOMIC DNA]</scope>
    <source>
        <strain evidence="2">3MP-10</strain>
    </source>
</reference>
<dbReference type="PANTHER" id="PTHR39203:SF1">
    <property type="entry name" value="CYTOPLASMIC PROTEIN"/>
    <property type="match status" value="1"/>
</dbReference>
<keyword evidence="3" id="KW-1185">Reference proteome</keyword>
<dbReference type="InterPro" id="IPR009326">
    <property type="entry name" value="DUF984"/>
</dbReference>
<dbReference type="InterPro" id="IPR007374">
    <property type="entry name" value="ASCH_domain"/>
</dbReference>
<comment type="caution">
    <text evidence="2">The sequence shown here is derived from an EMBL/GenBank/DDBJ whole genome shotgun (WGS) entry which is preliminary data.</text>
</comment>